<comment type="caution">
    <text evidence="3">The sequence shown here is derived from an EMBL/GenBank/DDBJ whole genome shotgun (WGS) entry which is preliminary data.</text>
</comment>
<sequence length="443" mass="50726">MKKKTKQALSIGMMAILTIGLVSGCGSGKKEKVAEEKKEDKKKIVVWGPIPEENGPQDVCDHFMEEHPDIEVEYVRYVNDDQGNVKLDTALMSGEQIDVYFTQFEDYYVKRIEAGMAEALDPLLEKDGFDIQEAYGDGVWQYEGKTYGLPTNYDHQFVWINEKMFQEAGIEIPTSWTWDEYAEITKKLTKDADGVKIYGGFMKWQDVGRLMGRGQVLGADSFYKSDTESNFDDPVYQQTLELFDRMMLQDGSHMNFVEATNSKLEPYGEFLSGKVATCISAPWITRYINDQEKYPHDFKTVAAPLPITEGSEHNYGWPGLTGVIMMNPATAQKEAAYDFIKYYGTEGQKYMCRAGKIPSWTGIDPEVALNEMLGENAEELFDVDSFKNVIFDEKIERYYNTKFNKLPELERIWKEEVERFVTGEQDQESTLANAKERGDQELK</sequence>
<evidence type="ECO:0000313" key="4">
    <source>
        <dbReference type="Proteomes" id="UP000723714"/>
    </source>
</evidence>
<feature type="chain" id="PRO_5045327581" evidence="2">
    <location>
        <begin position="25"/>
        <end position="443"/>
    </location>
</feature>
<keyword evidence="4" id="KW-1185">Reference proteome</keyword>
<dbReference type="Pfam" id="PF01547">
    <property type="entry name" value="SBP_bac_1"/>
    <property type="match status" value="1"/>
</dbReference>
<dbReference type="InterPro" id="IPR050490">
    <property type="entry name" value="Bact_solute-bd_prot1"/>
</dbReference>
<dbReference type="InterPro" id="IPR006059">
    <property type="entry name" value="SBP"/>
</dbReference>
<evidence type="ECO:0000256" key="1">
    <source>
        <dbReference type="SAM" id="MobiDB-lite"/>
    </source>
</evidence>
<feature type="compositionally biased region" description="Basic and acidic residues" evidence="1">
    <location>
        <begin position="434"/>
        <end position="443"/>
    </location>
</feature>
<dbReference type="PANTHER" id="PTHR43649:SF12">
    <property type="entry name" value="DIACETYLCHITOBIOSE BINDING PROTEIN DASA"/>
    <property type="match status" value="1"/>
</dbReference>
<keyword evidence="2" id="KW-0732">Signal</keyword>
<dbReference type="RefSeq" id="WP_216238745.1">
    <property type="nucleotide sequence ID" value="NZ_JABACJ020000001.1"/>
</dbReference>
<proteinExistence type="predicted"/>
<feature type="signal peptide" evidence="2">
    <location>
        <begin position="1"/>
        <end position="24"/>
    </location>
</feature>
<dbReference type="EMBL" id="JABACJ020000001">
    <property type="protein sequence ID" value="MBU3874503.1"/>
    <property type="molecule type" value="Genomic_DNA"/>
</dbReference>
<protein>
    <submittedName>
        <fullName evidence="3">Extracellular solute-binding protein</fullName>
    </submittedName>
</protein>
<name>A0ABS6CYV1_9FIRM</name>
<evidence type="ECO:0000256" key="2">
    <source>
        <dbReference type="SAM" id="SignalP"/>
    </source>
</evidence>
<dbReference type="PANTHER" id="PTHR43649">
    <property type="entry name" value="ARABINOSE-BINDING PROTEIN-RELATED"/>
    <property type="match status" value="1"/>
</dbReference>
<gene>
    <name evidence="3" type="ORF">HGO97_001585</name>
</gene>
<feature type="region of interest" description="Disordered" evidence="1">
    <location>
        <begin position="423"/>
        <end position="443"/>
    </location>
</feature>
<organism evidence="3 4">
    <name type="scientific">Faecalicatena faecalis</name>
    <dbReference type="NCBI Taxonomy" id="2726362"/>
    <lineage>
        <taxon>Bacteria</taxon>
        <taxon>Bacillati</taxon>
        <taxon>Bacillota</taxon>
        <taxon>Clostridia</taxon>
        <taxon>Lachnospirales</taxon>
        <taxon>Lachnospiraceae</taxon>
        <taxon>Faecalicatena</taxon>
    </lineage>
</organism>
<reference evidence="3 4" key="1">
    <citation type="submission" date="2021-06" db="EMBL/GenBank/DDBJ databases">
        <title>Faecalicatena sp. nov. isolated from porcine feces.</title>
        <authorList>
            <person name="Oh B.S."/>
            <person name="Lee J.H."/>
        </authorList>
    </citation>
    <scope>NUCLEOTIDE SEQUENCE [LARGE SCALE GENOMIC DNA]</scope>
    <source>
        <strain evidence="3 4">AGMB00832</strain>
    </source>
</reference>
<dbReference type="Proteomes" id="UP000723714">
    <property type="component" value="Unassembled WGS sequence"/>
</dbReference>
<evidence type="ECO:0000313" key="3">
    <source>
        <dbReference type="EMBL" id="MBU3874503.1"/>
    </source>
</evidence>
<dbReference type="PROSITE" id="PS51257">
    <property type="entry name" value="PROKAR_LIPOPROTEIN"/>
    <property type="match status" value="1"/>
</dbReference>
<accession>A0ABS6CYV1</accession>